<dbReference type="Proteomes" id="UP001321498">
    <property type="component" value="Chromosome"/>
</dbReference>
<keyword evidence="5" id="KW-1185">Reference proteome</keyword>
<feature type="signal peptide" evidence="2">
    <location>
        <begin position="1"/>
        <end position="28"/>
    </location>
</feature>
<accession>A0ABN6XNN0</accession>
<dbReference type="RefSeq" id="WP_286276646.1">
    <property type="nucleotide sequence ID" value="NZ_AP027731.1"/>
</dbReference>
<feature type="transmembrane region" description="Helical" evidence="1">
    <location>
        <begin position="254"/>
        <end position="272"/>
    </location>
</feature>
<protein>
    <submittedName>
        <fullName evidence="4">Cell wall anchor</fullName>
    </submittedName>
</protein>
<organism evidence="4 5">
    <name type="scientific">Naasia aerilata</name>
    <dbReference type="NCBI Taxonomy" id="1162966"/>
    <lineage>
        <taxon>Bacteria</taxon>
        <taxon>Bacillati</taxon>
        <taxon>Actinomycetota</taxon>
        <taxon>Actinomycetes</taxon>
        <taxon>Micrococcales</taxon>
        <taxon>Microbacteriaceae</taxon>
        <taxon>Naasia</taxon>
    </lineage>
</organism>
<keyword evidence="1" id="KW-1133">Transmembrane helix</keyword>
<reference evidence="5" key="1">
    <citation type="journal article" date="2019" name="Int. J. Syst. Evol. Microbiol.">
        <title>The Global Catalogue of Microorganisms (GCM) 10K type strain sequencing project: providing services to taxonomists for standard genome sequencing and annotation.</title>
        <authorList>
            <consortium name="The Broad Institute Genomics Platform"/>
            <consortium name="The Broad Institute Genome Sequencing Center for Infectious Disease"/>
            <person name="Wu L."/>
            <person name="Ma J."/>
        </authorList>
    </citation>
    <scope>NUCLEOTIDE SEQUENCE [LARGE SCALE GENOMIC DNA]</scope>
    <source>
        <strain evidence="5">NBRC 108725</strain>
    </source>
</reference>
<sequence length="283" mass="27741">MPRRSLPFTLALALALVPAAVAVSPAAAADAPGYIRVAHLSPDTAAADISLSALSGGTTLYELTDVPYGGVSKYMTLTPGTYALAMAPSVAGTNTPVVNADIEVASGKAVTIAAVGPNASINIKTIEDDLTAPAAGTSRARVVQASTTQNSISVKTAAGVQLASNAAFGDVGSYADVAPGATTVTLTTSSGDTPADVDFADGAAQTLFVVDKASGGLTVVSVLDSSTVTETPVGGMSTGGGALAIAARSGEQTLAGGVLLAVLALALTLAGLRGRRAETARRA</sequence>
<proteinExistence type="predicted"/>
<evidence type="ECO:0000313" key="4">
    <source>
        <dbReference type="EMBL" id="BDZ46615.1"/>
    </source>
</evidence>
<dbReference type="InterPro" id="IPR025510">
    <property type="entry name" value="DUF4397"/>
</dbReference>
<keyword evidence="2" id="KW-0732">Signal</keyword>
<evidence type="ECO:0000259" key="3">
    <source>
        <dbReference type="Pfam" id="PF14344"/>
    </source>
</evidence>
<keyword evidence="1" id="KW-0472">Membrane</keyword>
<evidence type="ECO:0000256" key="1">
    <source>
        <dbReference type="SAM" id="Phobius"/>
    </source>
</evidence>
<dbReference type="EMBL" id="AP027731">
    <property type="protein sequence ID" value="BDZ46615.1"/>
    <property type="molecule type" value="Genomic_DNA"/>
</dbReference>
<name>A0ABN6XNN0_9MICO</name>
<dbReference type="Pfam" id="PF14344">
    <property type="entry name" value="DUF4397"/>
    <property type="match status" value="1"/>
</dbReference>
<keyword evidence="1" id="KW-0812">Transmembrane</keyword>
<evidence type="ECO:0000256" key="2">
    <source>
        <dbReference type="SAM" id="SignalP"/>
    </source>
</evidence>
<gene>
    <name evidence="4" type="ORF">GCM10025866_25240</name>
</gene>
<feature type="chain" id="PRO_5046334473" evidence="2">
    <location>
        <begin position="29"/>
        <end position="283"/>
    </location>
</feature>
<evidence type="ECO:0000313" key="5">
    <source>
        <dbReference type="Proteomes" id="UP001321498"/>
    </source>
</evidence>
<feature type="domain" description="DUF4397" evidence="3">
    <location>
        <begin position="34"/>
        <end position="154"/>
    </location>
</feature>